<comment type="similarity">
    <text evidence="1">Belongs to the 5'-AMP-activated protein kinase beta subunit family.</text>
</comment>
<dbReference type="SUPFAM" id="SSF81296">
    <property type="entry name" value="E set domains"/>
    <property type="match status" value="1"/>
</dbReference>
<dbReference type="Pfam" id="PF16561">
    <property type="entry name" value="AMPK1_CBM"/>
    <property type="match status" value="1"/>
</dbReference>
<dbReference type="Gene3D" id="3.30.40.10">
    <property type="entry name" value="Zinc/RING finger domain, C3HC4 (zinc finger)"/>
    <property type="match status" value="1"/>
</dbReference>
<keyword evidence="4" id="KW-0418">Kinase</keyword>
<dbReference type="InterPro" id="IPR050827">
    <property type="entry name" value="CRP1_MDG1_kinase"/>
</dbReference>
<feature type="domain" description="RING-type" evidence="3">
    <location>
        <begin position="89"/>
        <end position="126"/>
    </location>
</feature>
<dbReference type="EMBL" id="MK071979">
    <property type="protein sequence ID" value="AYV75144.1"/>
    <property type="molecule type" value="Genomic_DNA"/>
</dbReference>
<dbReference type="InterPro" id="IPR013783">
    <property type="entry name" value="Ig-like_fold"/>
</dbReference>
<protein>
    <submittedName>
        <fullName evidence="4">5'-AMP-activated protein kinase subunit beta-2-like</fullName>
    </submittedName>
</protein>
<reference evidence="4" key="1">
    <citation type="submission" date="2018-10" db="EMBL/GenBank/DDBJ databases">
        <title>Hidden diversity of soil giant viruses.</title>
        <authorList>
            <person name="Schulz F."/>
            <person name="Alteio L."/>
            <person name="Goudeau D."/>
            <person name="Ryan E.M."/>
            <person name="Malmstrom R.R."/>
            <person name="Blanchard J."/>
            <person name="Woyke T."/>
        </authorList>
    </citation>
    <scope>NUCLEOTIDE SEQUENCE</scope>
    <source>
        <strain evidence="4">TEV1</strain>
    </source>
</reference>
<dbReference type="SUPFAM" id="SSF57850">
    <property type="entry name" value="RING/U-box"/>
    <property type="match status" value="1"/>
</dbReference>
<dbReference type="InterPro" id="IPR013083">
    <property type="entry name" value="Znf_RING/FYVE/PHD"/>
</dbReference>
<dbReference type="GO" id="GO:0016301">
    <property type="term" value="F:kinase activity"/>
    <property type="evidence" value="ECO:0007669"/>
    <property type="project" value="UniProtKB-KW"/>
</dbReference>
<dbReference type="PANTHER" id="PTHR10343:SF84">
    <property type="entry name" value="5'-AMP-ACTIVATED PROTEIN KINASE SUBUNIT BETA-1"/>
    <property type="match status" value="1"/>
</dbReference>
<keyword evidence="4" id="KW-0808">Transferase</keyword>
<dbReference type="PANTHER" id="PTHR10343">
    <property type="entry name" value="5'-AMP-ACTIVATED PROTEIN KINASE , BETA SUBUNIT"/>
    <property type="match status" value="1"/>
</dbReference>
<dbReference type="GO" id="GO:0008270">
    <property type="term" value="F:zinc ion binding"/>
    <property type="evidence" value="ECO:0007669"/>
    <property type="project" value="UniProtKB-KW"/>
</dbReference>
<organism evidence="4">
    <name type="scientific">Terrestrivirus sp</name>
    <dbReference type="NCBI Taxonomy" id="2487775"/>
    <lineage>
        <taxon>Viruses</taxon>
        <taxon>Varidnaviria</taxon>
        <taxon>Bamfordvirae</taxon>
        <taxon>Nucleocytoviricota</taxon>
        <taxon>Megaviricetes</taxon>
        <taxon>Imitervirales</taxon>
        <taxon>Mimiviridae</taxon>
        <taxon>Klosneuvirinae</taxon>
    </lineage>
</organism>
<dbReference type="InterPro" id="IPR032640">
    <property type="entry name" value="AMPK1_CBM"/>
</dbReference>
<dbReference type="CDD" id="cd02859">
    <property type="entry name" value="E_set_AMPKbeta_like_N"/>
    <property type="match status" value="1"/>
</dbReference>
<gene>
    <name evidence="4" type="ORF">Terrestrivirus1_18</name>
</gene>
<keyword evidence="2" id="KW-0862">Zinc</keyword>
<keyword evidence="2" id="KW-0479">Metal-binding</keyword>
<sequence length="126" mass="15244">MTKKIFKWNYRGNYIHIAGTFNDWKPTPITHRGIHDNKLHKQFNLRPGYYEYKFIVDGVWCYDMSKPHTNDNHGGRNNYFRIERENFLCPICYENNKNTSIVEFYCGHKVCGNCFHEMEICFYRCP</sequence>
<evidence type="ECO:0000256" key="1">
    <source>
        <dbReference type="ARBA" id="ARBA00010926"/>
    </source>
</evidence>
<dbReference type="Gene3D" id="2.60.40.10">
    <property type="entry name" value="Immunoglobulins"/>
    <property type="match status" value="1"/>
</dbReference>
<evidence type="ECO:0000313" key="4">
    <source>
        <dbReference type="EMBL" id="AYV75144.1"/>
    </source>
</evidence>
<name>A0A3G4ZL71_9VIRU</name>
<keyword evidence="2" id="KW-0863">Zinc-finger</keyword>
<dbReference type="InterPro" id="IPR014756">
    <property type="entry name" value="Ig_E-set"/>
</dbReference>
<dbReference type="InterPro" id="IPR001841">
    <property type="entry name" value="Znf_RING"/>
</dbReference>
<evidence type="ECO:0000259" key="3">
    <source>
        <dbReference type="PROSITE" id="PS50089"/>
    </source>
</evidence>
<proteinExistence type="inferred from homology"/>
<accession>A0A3G4ZL71</accession>
<evidence type="ECO:0000256" key="2">
    <source>
        <dbReference type="PROSITE-ProRule" id="PRU00175"/>
    </source>
</evidence>
<dbReference type="PROSITE" id="PS50089">
    <property type="entry name" value="ZF_RING_2"/>
    <property type="match status" value="1"/>
</dbReference>